<reference evidence="1 2" key="1">
    <citation type="journal article" date="2002" name="J. Bacteriol.">
        <title>Whole-genome comparison of Mycobacterium tuberculosis clinical and laboratory strains.</title>
        <authorList>
            <person name="Fleischmann R.D."/>
            <person name="Alland D."/>
            <person name="Eisen J.A."/>
            <person name="Carpenter L."/>
            <person name="White O."/>
            <person name="Peterson J."/>
            <person name="DeBoy R."/>
            <person name="Dodson R."/>
            <person name="Gwinn M."/>
            <person name="Haft D."/>
            <person name="Hickey E."/>
            <person name="Kolonay J.F."/>
            <person name="Nelson W.C."/>
            <person name="Umayam L.A."/>
            <person name="Ermolaeva M."/>
            <person name="Salzberg S.L."/>
            <person name="Delcher A."/>
            <person name="Utterback T."/>
            <person name="Weidman J."/>
            <person name="Khouri H."/>
            <person name="Gill J."/>
            <person name="Mikula A."/>
            <person name="Bishai W."/>
            <person name="Jacobs Jr W.R.Jr."/>
            <person name="Venter J.C."/>
            <person name="Fraser C.M."/>
        </authorList>
    </citation>
    <scope>NUCLEOTIDE SEQUENCE [LARGE SCALE GENOMIC DNA]</scope>
    <source>
        <strain evidence="2">CDC 1551 / Oshkosh</strain>
    </source>
</reference>
<evidence type="ECO:0008006" key="3">
    <source>
        <dbReference type="Google" id="ProtNLM"/>
    </source>
</evidence>
<evidence type="ECO:0000313" key="1">
    <source>
        <dbReference type="EMBL" id="AAK47217.1"/>
    </source>
</evidence>
<dbReference type="InterPro" id="IPR014923">
    <property type="entry name" value="DUF1802"/>
</dbReference>
<dbReference type="AlphaFoldDB" id="Q8VJC4"/>
<dbReference type="Proteomes" id="UP000001020">
    <property type="component" value="Chromosome"/>
</dbReference>
<sequence length="246" mass="26525">MGTNPAVVVSKTRVLSSLLDALDDRPDSAGPMELPGAKRLGDDRRPLGTLRCWRHSDIGPARGIVVTPALKEWSAAVHALLDGRQTVLLRKGGIGEKRFEVAAHEFLLFPTVAHSHAERVRPEHRDLLGPAAADSTDECVLLRAAAKVVAALPVNRPEGLDAIEDLHIWTAESVRADRLDFRPKHKLAVLVVSAIPLAEPVRLARRPEYGGCTSWVQLPVTPTLAAPVHDEAALAEVAARVREAVG</sequence>
<dbReference type="HOGENOM" id="CLU_085858_0_0_11"/>
<organism evidence="1 2">
    <name type="scientific">Mycobacterium tuberculosis (strain CDC 1551 / Oshkosh)</name>
    <dbReference type="NCBI Taxonomy" id="83331"/>
    <lineage>
        <taxon>Bacteria</taxon>
        <taxon>Bacillati</taxon>
        <taxon>Actinomycetota</taxon>
        <taxon>Actinomycetes</taxon>
        <taxon>Mycobacteriales</taxon>
        <taxon>Mycobacteriaceae</taxon>
        <taxon>Mycobacterium</taxon>
        <taxon>Mycobacterium tuberculosis complex</taxon>
    </lineage>
</organism>
<dbReference type="Pfam" id="PF08819">
    <property type="entry name" value="DUF1802"/>
    <property type="match status" value="1"/>
</dbReference>
<keyword evidence="2" id="KW-1185">Reference proteome</keyword>
<dbReference type="EMBL" id="AE000516">
    <property type="protein sequence ID" value="AAK47217.1"/>
    <property type="molecule type" value="Genomic_DNA"/>
</dbReference>
<accession>Q8VJC4</accession>
<gene>
    <name evidence="1" type="ordered locus">MT2892</name>
</gene>
<dbReference type="KEGG" id="mtc:MT2892"/>
<proteinExistence type="predicted"/>
<name>Q8VJC4_MYCTO</name>
<protein>
    <recommendedName>
        <fullName evidence="3">DUF1802 family protein</fullName>
    </recommendedName>
</protein>
<evidence type="ECO:0000313" key="2">
    <source>
        <dbReference type="Proteomes" id="UP000001020"/>
    </source>
</evidence>